<dbReference type="AlphaFoldDB" id="A0A849HIG6"/>
<gene>
    <name evidence="1" type="ORF">HJG52_13585</name>
</gene>
<protein>
    <recommendedName>
        <fullName evidence="3">JAB domain-containing protein</fullName>
    </recommendedName>
</protein>
<keyword evidence="2" id="KW-1185">Reference proteome</keyword>
<accession>A0A849HIG6</accession>
<dbReference type="Proteomes" id="UP000588586">
    <property type="component" value="Unassembled WGS sequence"/>
</dbReference>
<evidence type="ECO:0008006" key="3">
    <source>
        <dbReference type="Google" id="ProtNLM"/>
    </source>
</evidence>
<dbReference type="RefSeq" id="WP_171244055.1">
    <property type="nucleotide sequence ID" value="NZ_JABEPQ010000002.1"/>
</dbReference>
<sequence>MASVPTTLQRYIVPGGVLSDTGHLLRERGQRGLEAVVLWVGTVEDDTTATVTHAIRPGQVAYRDAGGGCAVEVPPDALSDVIRTLPSNHFVLVRVHTHPGPAYHSKVDDTNMLIGHEGAISIVVPDFAAAAMELSACSVNQLTHSRGWVELTPAQVRARFEVLA</sequence>
<proteinExistence type="predicted"/>
<evidence type="ECO:0000313" key="1">
    <source>
        <dbReference type="EMBL" id="NNM47032.1"/>
    </source>
</evidence>
<organism evidence="1 2">
    <name type="scientific">Knoellia koreensis</name>
    <dbReference type="NCBI Taxonomy" id="2730921"/>
    <lineage>
        <taxon>Bacteria</taxon>
        <taxon>Bacillati</taxon>
        <taxon>Actinomycetota</taxon>
        <taxon>Actinomycetes</taxon>
        <taxon>Micrococcales</taxon>
        <taxon>Intrasporangiaceae</taxon>
        <taxon>Knoellia</taxon>
    </lineage>
</organism>
<evidence type="ECO:0000313" key="2">
    <source>
        <dbReference type="Proteomes" id="UP000588586"/>
    </source>
</evidence>
<comment type="caution">
    <text evidence="1">The sequence shown here is derived from an EMBL/GenBank/DDBJ whole genome shotgun (WGS) entry which is preliminary data.</text>
</comment>
<name>A0A849HIG6_9MICO</name>
<dbReference type="EMBL" id="JABEPQ010000002">
    <property type="protein sequence ID" value="NNM47032.1"/>
    <property type="molecule type" value="Genomic_DNA"/>
</dbReference>
<reference evidence="1 2" key="1">
    <citation type="submission" date="2020-04" db="EMBL/GenBank/DDBJ databases">
        <title>Knoellia sp. isolate from air conditioner.</title>
        <authorList>
            <person name="Chea S."/>
            <person name="Kim D.-U."/>
        </authorList>
    </citation>
    <scope>NUCLEOTIDE SEQUENCE [LARGE SCALE GENOMIC DNA]</scope>
    <source>
        <strain evidence="1 2">DB2414S</strain>
    </source>
</reference>